<dbReference type="Pfam" id="PF14316">
    <property type="entry name" value="DUF4381"/>
    <property type="match status" value="1"/>
</dbReference>
<organism evidence="2 3">
    <name type="scientific">Achromobacter piechaudii</name>
    <dbReference type="NCBI Taxonomy" id="72556"/>
    <lineage>
        <taxon>Bacteria</taxon>
        <taxon>Pseudomonadati</taxon>
        <taxon>Pseudomonadota</taxon>
        <taxon>Betaproteobacteria</taxon>
        <taxon>Burkholderiales</taxon>
        <taxon>Alcaligenaceae</taxon>
        <taxon>Achromobacter</taxon>
    </lineage>
</organism>
<name>A0A6S7DYM0_9BURK</name>
<keyword evidence="1" id="KW-1133">Transmembrane helix</keyword>
<dbReference type="RefSeq" id="WP_175128581.1">
    <property type="nucleotide sequence ID" value="NZ_CADILD010000002.1"/>
</dbReference>
<feature type="transmembrane region" description="Helical" evidence="1">
    <location>
        <begin position="27"/>
        <end position="48"/>
    </location>
</feature>
<evidence type="ECO:0000256" key="1">
    <source>
        <dbReference type="SAM" id="Phobius"/>
    </source>
</evidence>
<reference evidence="2 3" key="1">
    <citation type="submission" date="2020-04" db="EMBL/GenBank/DDBJ databases">
        <authorList>
            <person name="De Canck E."/>
        </authorList>
    </citation>
    <scope>NUCLEOTIDE SEQUENCE [LARGE SCALE GENOMIC DNA]</scope>
    <source>
        <strain evidence="2 3">LMG 1861</strain>
    </source>
</reference>
<keyword evidence="1" id="KW-0812">Transmembrane</keyword>
<proteinExistence type="predicted"/>
<dbReference type="AlphaFoldDB" id="A0A6S7DYM0"/>
<evidence type="ECO:0000313" key="3">
    <source>
        <dbReference type="Proteomes" id="UP000494105"/>
    </source>
</evidence>
<evidence type="ECO:0000313" key="2">
    <source>
        <dbReference type="EMBL" id="CAB3867186.1"/>
    </source>
</evidence>
<sequence>MSDALPGLDQLRELPLPAAVPYWPQTWGWAVVAVVLVAAGGWAALAYVRRRHRNRYRREALRELESLVRATASDPLAARALPALLKRTAMAAQRPAGAQQVAALSGRTWVAYLQQGMGSPLFSADSAQLLTVLAYSPDPSVRALDAATLRGLFAASRHWIERHHVAA</sequence>
<protein>
    <recommendedName>
        <fullName evidence="4">Alpha-2 type XI collagen</fullName>
    </recommendedName>
</protein>
<dbReference type="InterPro" id="IPR025489">
    <property type="entry name" value="DUF4381"/>
</dbReference>
<accession>A0A6S7DYM0</accession>
<keyword evidence="1" id="KW-0472">Membrane</keyword>
<dbReference type="EMBL" id="CADILD010000002">
    <property type="protein sequence ID" value="CAB3867186.1"/>
    <property type="molecule type" value="Genomic_DNA"/>
</dbReference>
<dbReference type="Proteomes" id="UP000494105">
    <property type="component" value="Unassembled WGS sequence"/>
</dbReference>
<evidence type="ECO:0008006" key="4">
    <source>
        <dbReference type="Google" id="ProtNLM"/>
    </source>
</evidence>
<gene>
    <name evidence="2" type="ORF">LMG1861_02571</name>
</gene>